<protein>
    <submittedName>
        <fullName evidence="1">Uncharacterized protein</fullName>
    </submittedName>
</protein>
<sequence length="110" mass="11877">MAQAQACSAQWAAAKAHAPVQVMVGRARFLLCVSCVCPWGSFGYKGMPAVPILHGLADEMAQVYASTPRSVIDRAISAALVHISDRERVPLSEFVCQRDYGQACPQGWGR</sequence>
<accession>A0A7S4SCM2</accession>
<name>A0A7S4SCM2_9DINO</name>
<gene>
    <name evidence="1" type="ORF">AMON00008_LOCUS48238</name>
</gene>
<evidence type="ECO:0000313" key="1">
    <source>
        <dbReference type="EMBL" id="CAE4641399.1"/>
    </source>
</evidence>
<proteinExistence type="predicted"/>
<organism evidence="1">
    <name type="scientific">Alexandrium monilatum</name>
    <dbReference type="NCBI Taxonomy" id="311494"/>
    <lineage>
        <taxon>Eukaryota</taxon>
        <taxon>Sar</taxon>
        <taxon>Alveolata</taxon>
        <taxon>Dinophyceae</taxon>
        <taxon>Gonyaulacales</taxon>
        <taxon>Pyrocystaceae</taxon>
        <taxon>Alexandrium</taxon>
    </lineage>
</organism>
<dbReference type="AlphaFoldDB" id="A0A7S4SCM2"/>
<dbReference type="EMBL" id="HBNR01068187">
    <property type="protein sequence ID" value="CAE4641399.1"/>
    <property type="molecule type" value="Transcribed_RNA"/>
</dbReference>
<reference evidence="1" key="1">
    <citation type="submission" date="2021-01" db="EMBL/GenBank/DDBJ databases">
        <authorList>
            <person name="Corre E."/>
            <person name="Pelletier E."/>
            <person name="Niang G."/>
            <person name="Scheremetjew M."/>
            <person name="Finn R."/>
            <person name="Kale V."/>
            <person name="Holt S."/>
            <person name="Cochrane G."/>
            <person name="Meng A."/>
            <person name="Brown T."/>
            <person name="Cohen L."/>
        </authorList>
    </citation>
    <scope>NUCLEOTIDE SEQUENCE</scope>
    <source>
        <strain evidence="1">CCMP3105</strain>
    </source>
</reference>